<dbReference type="PANTHER" id="PTHR31170:SF17">
    <property type="match status" value="1"/>
</dbReference>
<dbReference type="EMBL" id="PJQY01002005">
    <property type="protein sequence ID" value="PQP97164.1"/>
    <property type="molecule type" value="Genomic_DNA"/>
</dbReference>
<keyword evidence="3" id="KW-1185">Reference proteome</keyword>
<keyword evidence="1" id="KW-0472">Membrane</keyword>
<evidence type="ECO:0000256" key="1">
    <source>
        <dbReference type="SAM" id="Phobius"/>
    </source>
</evidence>
<dbReference type="PANTHER" id="PTHR31170">
    <property type="entry name" value="BNAC04G53230D PROTEIN"/>
    <property type="match status" value="1"/>
</dbReference>
<reference evidence="2 3" key="1">
    <citation type="submission" date="2018-02" db="EMBL/GenBank/DDBJ databases">
        <title>Draft genome of wild Prunus yedoensis var. nudiflora.</title>
        <authorList>
            <person name="Baek S."/>
            <person name="Kim J.-H."/>
            <person name="Choi K."/>
            <person name="Kim G.-B."/>
            <person name="Cho A."/>
            <person name="Jang H."/>
            <person name="Shin C.-H."/>
            <person name="Yu H.-J."/>
            <person name="Mun J.-H."/>
        </authorList>
    </citation>
    <scope>NUCLEOTIDE SEQUENCE [LARGE SCALE GENOMIC DNA]</scope>
    <source>
        <strain evidence="3">cv. Jeju island</strain>
        <tissue evidence="2">Leaf</tissue>
    </source>
</reference>
<dbReference type="AlphaFoldDB" id="A0A314XQS2"/>
<keyword evidence="1" id="KW-1133">Transmembrane helix</keyword>
<proteinExistence type="predicted"/>
<evidence type="ECO:0000313" key="2">
    <source>
        <dbReference type="EMBL" id="PQP97164.1"/>
    </source>
</evidence>
<gene>
    <name evidence="2" type="ORF">Pyn_16640</name>
</gene>
<accession>A0A314XQS2</accession>
<comment type="caution">
    <text evidence="2">The sequence shown here is derived from an EMBL/GenBank/DDBJ whole genome shotgun (WGS) entry which is preliminary data.</text>
</comment>
<dbReference type="Pfam" id="PF03140">
    <property type="entry name" value="DUF247"/>
    <property type="match status" value="1"/>
</dbReference>
<organism evidence="2 3">
    <name type="scientific">Prunus yedoensis var. nudiflora</name>
    <dbReference type="NCBI Taxonomy" id="2094558"/>
    <lineage>
        <taxon>Eukaryota</taxon>
        <taxon>Viridiplantae</taxon>
        <taxon>Streptophyta</taxon>
        <taxon>Embryophyta</taxon>
        <taxon>Tracheophyta</taxon>
        <taxon>Spermatophyta</taxon>
        <taxon>Magnoliopsida</taxon>
        <taxon>eudicotyledons</taxon>
        <taxon>Gunneridae</taxon>
        <taxon>Pentapetalae</taxon>
        <taxon>rosids</taxon>
        <taxon>fabids</taxon>
        <taxon>Rosales</taxon>
        <taxon>Rosaceae</taxon>
        <taxon>Amygdaloideae</taxon>
        <taxon>Amygdaleae</taxon>
        <taxon>Prunus</taxon>
    </lineage>
</organism>
<sequence length="442" mass="50652">MEKSNQAAPNDARKGSVVPLETSIREELDSLSPLSSDCCIYKIPDRLRRVNERAYIPDVVSIGPLNHGNEALKAMEEHKLRYLQYFLHRTNVSLEDYIKKIRDREEKLRSCYAEPIKFSSDEFVRIILVDAAFVLELLLRDFKHLKQEGDRILNKPYMLLDVVPDLLKVENQLPFFILEDIFDLEIIDSPSSGNNTSGGLSIFNITEAFLGQLGWDNDKWKIISSSSSKVEHFVHLIRTLCLPLESEFQTEGRQLIETVKIPTLTELHQAGVKLKVRSGKNLVDIQFADGILEIPKILLSTTHLWILENLVAFEQCHCIYDNYINDYVNIMGRFVSTPKDVELLVEYGILDTHYNASEASSMITQLASKPIRFLHVFYYGTLCEDLNKYYRSSWNKWKANLRQNYFNTPWASISVFAAVVLLLLALIQTVCSVISASPSKHE</sequence>
<dbReference type="OrthoDB" id="672127at2759"/>
<dbReference type="InterPro" id="IPR004158">
    <property type="entry name" value="DUF247_pln"/>
</dbReference>
<protein>
    <submittedName>
        <fullName evidence="2">UPF0481 protein</fullName>
    </submittedName>
</protein>
<dbReference type="STRING" id="2094558.A0A314XQS2"/>
<name>A0A314XQS2_PRUYE</name>
<dbReference type="Proteomes" id="UP000250321">
    <property type="component" value="Unassembled WGS sequence"/>
</dbReference>
<evidence type="ECO:0000313" key="3">
    <source>
        <dbReference type="Proteomes" id="UP000250321"/>
    </source>
</evidence>
<feature type="transmembrane region" description="Helical" evidence="1">
    <location>
        <begin position="410"/>
        <end position="436"/>
    </location>
</feature>
<keyword evidence="1" id="KW-0812">Transmembrane</keyword>